<keyword evidence="2" id="KW-1185">Reference proteome</keyword>
<dbReference type="RefSeq" id="WP_009719382.1">
    <property type="nucleotide sequence ID" value="NZ_GG657754.1"/>
</dbReference>
<evidence type="ECO:0008006" key="3">
    <source>
        <dbReference type="Google" id="ProtNLM"/>
    </source>
</evidence>
<protein>
    <recommendedName>
        <fullName evidence="3">DUF4380 domain-containing protein</fullName>
    </recommendedName>
</protein>
<dbReference type="OrthoDB" id="174931at2"/>
<dbReference type="Pfam" id="PF14315">
    <property type="entry name" value="DUF4380"/>
    <property type="match status" value="1"/>
</dbReference>
<dbReference type="EMBL" id="GG657754">
    <property type="protein sequence ID" value="EFL27584.1"/>
    <property type="molecule type" value="Genomic_DNA"/>
</dbReference>
<dbReference type="Proteomes" id="UP000003963">
    <property type="component" value="Unassembled WGS sequence"/>
</dbReference>
<gene>
    <name evidence="1" type="ORF">SSOG_07298</name>
</gene>
<proteinExistence type="predicted"/>
<reference evidence="1 2" key="1">
    <citation type="submission" date="2009-02" db="EMBL/GenBank/DDBJ databases">
        <title>Annotation of Streptomyces hygroscopicus strain ATCC 53653.</title>
        <authorList>
            <consortium name="The Broad Institute Genome Sequencing Platform"/>
            <consortium name="Broad Institute Microbial Sequencing Center"/>
            <person name="Fischbach M."/>
            <person name="Godfrey P."/>
            <person name="Ward D."/>
            <person name="Young S."/>
            <person name="Zeng Q."/>
            <person name="Koehrsen M."/>
            <person name="Alvarado L."/>
            <person name="Berlin A.M."/>
            <person name="Bochicchio J."/>
            <person name="Borenstein D."/>
            <person name="Chapman S.B."/>
            <person name="Chen Z."/>
            <person name="Engels R."/>
            <person name="Freedman E."/>
            <person name="Gellesch M."/>
            <person name="Goldberg J."/>
            <person name="Griggs A."/>
            <person name="Gujja S."/>
            <person name="Heilman E.R."/>
            <person name="Heiman D.I."/>
            <person name="Hepburn T.A."/>
            <person name="Howarth C."/>
            <person name="Jen D."/>
            <person name="Larson L."/>
            <person name="Lewis B."/>
            <person name="Mehta T."/>
            <person name="Park D."/>
            <person name="Pearson M."/>
            <person name="Richards J."/>
            <person name="Roberts A."/>
            <person name="Saif S."/>
            <person name="Shea T.D."/>
            <person name="Shenoy N."/>
            <person name="Sisk P."/>
            <person name="Stolte C."/>
            <person name="Sykes S.N."/>
            <person name="Thomson T."/>
            <person name="Walk T."/>
            <person name="White J."/>
            <person name="Yandava C."/>
            <person name="Straight P."/>
            <person name="Clardy J."/>
            <person name="Hung D."/>
            <person name="Kolter R."/>
            <person name="Mekalanos J."/>
            <person name="Walker S."/>
            <person name="Walsh C.T."/>
            <person name="Wieland-Brown L.C."/>
            <person name="Haas B."/>
            <person name="Nusbaum C."/>
            <person name="Birren B."/>
        </authorList>
    </citation>
    <scope>NUCLEOTIDE SEQUENCE [LARGE SCALE GENOMIC DNA]</scope>
    <source>
        <strain evidence="1 2">ATCC 53653</strain>
    </source>
</reference>
<accession>D9WIT1</accession>
<sequence>MAERTAGQALRGDGVRVVRTPVGPYELVRLDAGAVQLTAVPALGGRLLSLTLHGREFLYRNARLLDGGLRPRPGVRPVPQDGPMSAWLNWGGDKTWPAPQGWDGPGQWSGPPDSVLDSGPYELRLTVQGGTAQAVMTSGVEPRTGLRIERRVTLTAGRTAFTLENTLTNESDRPRRWAVWNVTQLAGTAPGSYPAGGVYVGTADSGRPETVGLIAGTGRPHVHRTGIGTLHVPHQDVVGKVGFPDAAGWLAHVAPQGTLTQRFEVSPTARYPDADSRVEVWLEHPLHAPLDHLGGLRPRDRIVECEALGPLQELAPGQSTRLTMEIGVGATAGPVETVTSWGFWSRLPRLENGRLAGVFVPFRDGSLTALPSRGDGEPVQCGTLVAGEACAFDVQPGRLAATGADALVVASAPDGSDATTLGFLRGSR</sequence>
<evidence type="ECO:0000313" key="1">
    <source>
        <dbReference type="EMBL" id="EFL27584.1"/>
    </source>
</evidence>
<dbReference type="STRING" id="457427.SSOG_07298"/>
<dbReference type="AlphaFoldDB" id="D9WIT1"/>
<dbReference type="HOGENOM" id="CLU_052658_0_0_11"/>
<organism evidence="1 2">
    <name type="scientific">Streptomyces himastatinicus ATCC 53653</name>
    <dbReference type="NCBI Taxonomy" id="457427"/>
    <lineage>
        <taxon>Bacteria</taxon>
        <taxon>Bacillati</taxon>
        <taxon>Actinomycetota</taxon>
        <taxon>Actinomycetes</taxon>
        <taxon>Kitasatosporales</taxon>
        <taxon>Streptomycetaceae</taxon>
        <taxon>Streptomyces</taxon>
        <taxon>Streptomyces violaceusniger group</taxon>
    </lineage>
</organism>
<dbReference type="InterPro" id="IPR025488">
    <property type="entry name" value="DUF4380"/>
</dbReference>
<evidence type="ECO:0000313" key="2">
    <source>
        <dbReference type="Proteomes" id="UP000003963"/>
    </source>
</evidence>
<name>D9WIT1_9ACTN</name>